<dbReference type="EMBL" id="LT598479">
    <property type="protein sequence ID" value="SCU84107.1"/>
    <property type="molecule type" value="Genomic_DNA"/>
</dbReference>
<dbReference type="Proteomes" id="UP000191144">
    <property type="component" value="Chromosome C"/>
</dbReference>
<evidence type="ECO:0000256" key="3">
    <source>
        <dbReference type="ARBA" id="ARBA00022448"/>
    </source>
</evidence>
<keyword evidence="5" id="KW-0256">Endoplasmic reticulum</keyword>
<dbReference type="Pfam" id="PF09753">
    <property type="entry name" value="Use1"/>
    <property type="match status" value="1"/>
</dbReference>
<protein>
    <submittedName>
        <fullName evidence="11">LAME_0C08262g1_1</fullName>
    </submittedName>
</protein>
<dbReference type="GO" id="GO:0031201">
    <property type="term" value="C:SNARE complex"/>
    <property type="evidence" value="ECO:0007669"/>
    <property type="project" value="TreeGrafter"/>
</dbReference>
<dbReference type="GO" id="GO:0005484">
    <property type="term" value="F:SNAP receptor activity"/>
    <property type="evidence" value="ECO:0007669"/>
    <property type="project" value="TreeGrafter"/>
</dbReference>
<keyword evidence="9 10" id="KW-0472">Membrane</keyword>
<feature type="transmembrane region" description="Helical" evidence="10">
    <location>
        <begin position="241"/>
        <end position="262"/>
    </location>
</feature>
<dbReference type="GO" id="GO:0005789">
    <property type="term" value="C:endoplasmic reticulum membrane"/>
    <property type="evidence" value="ECO:0007669"/>
    <property type="project" value="UniProtKB-SubCell"/>
</dbReference>
<evidence type="ECO:0000313" key="12">
    <source>
        <dbReference type="Proteomes" id="UP000191144"/>
    </source>
</evidence>
<accession>A0A1G4J361</accession>
<evidence type="ECO:0000256" key="9">
    <source>
        <dbReference type="ARBA" id="ARBA00023136"/>
    </source>
</evidence>
<evidence type="ECO:0000256" key="8">
    <source>
        <dbReference type="ARBA" id="ARBA00022989"/>
    </source>
</evidence>
<comment type="subcellular location">
    <subcellularLocation>
        <location evidence="1">Endoplasmic reticulum membrane</location>
        <topology evidence="1">Single-pass type IV membrane protein</topology>
    </subcellularLocation>
</comment>
<evidence type="ECO:0000256" key="1">
    <source>
        <dbReference type="ARBA" id="ARBA00004163"/>
    </source>
</evidence>
<evidence type="ECO:0000256" key="7">
    <source>
        <dbReference type="ARBA" id="ARBA00022927"/>
    </source>
</evidence>
<keyword evidence="6" id="KW-0931">ER-Golgi transport</keyword>
<gene>
    <name evidence="11" type="ORF">LAME_0C08262G</name>
</gene>
<dbReference type="PANTHER" id="PTHR13050:SF7">
    <property type="entry name" value="VESICLE TRANSPORT PROTEIN USE1"/>
    <property type="match status" value="1"/>
</dbReference>
<keyword evidence="8 10" id="KW-1133">Transmembrane helix</keyword>
<organism evidence="11 12">
    <name type="scientific">Lachancea meyersii CBS 8951</name>
    <dbReference type="NCBI Taxonomy" id="1266667"/>
    <lineage>
        <taxon>Eukaryota</taxon>
        <taxon>Fungi</taxon>
        <taxon>Dikarya</taxon>
        <taxon>Ascomycota</taxon>
        <taxon>Saccharomycotina</taxon>
        <taxon>Saccharomycetes</taxon>
        <taxon>Saccharomycetales</taxon>
        <taxon>Saccharomycetaceae</taxon>
        <taxon>Lachancea</taxon>
    </lineage>
</organism>
<dbReference type="GO" id="GO:0015031">
    <property type="term" value="P:protein transport"/>
    <property type="evidence" value="ECO:0007669"/>
    <property type="project" value="UniProtKB-KW"/>
</dbReference>
<dbReference type="GO" id="GO:0006890">
    <property type="term" value="P:retrograde vesicle-mediated transport, Golgi to endoplasmic reticulum"/>
    <property type="evidence" value="ECO:0007669"/>
    <property type="project" value="TreeGrafter"/>
</dbReference>
<dbReference type="CDD" id="cd15860">
    <property type="entry name" value="SNARE_USE1"/>
    <property type="match status" value="1"/>
</dbReference>
<keyword evidence="3" id="KW-0813">Transport</keyword>
<dbReference type="PANTHER" id="PTHR13050">
    <property type="entry name" value="USE1-LIKE PROTEIN"/>
    <property type="match status" value="1"/>
</dbReference>
<keyword evidence="4 10" id="KW-0812">Transmembrane</keyword>
<evidence type="ECO:0000256" key="10">
    <source>
        <dbReference type="SAM" id="Phobius"/>
    </source>
</evidence>
<reference evidence="12" key="1">
    <citation type="submission" date="2016-03" db="EMBL/GenBank/DDBJ databases">
        <authorList>
            <person name="Devillers Hugo."/>
        </authorList>
    </citation>
    <scope>NUCLEOTIDE SEQUENCE [LARGE SCALE GENOMIC DNA]</scope>
</reference>
<evidence type="ECO:0000313" key="11">
    <source>
        <dbReference type="EMBL" id="SCU84107.1"/>
    </source>
</evidence>
<dbReference type="OrthoDB" id="4008582at2759"/>
<proteinExistence type="inferred from homology"/>
<name>A0A1G4J361_9SACH</name>
<evidence type="ECO:0000256" key="4">
    <source>
        <dbReference type="ARBA" id="ARBA00022692"/>
    </source>
</evidence>
<sequence length="268" mass="29504">MTADSDSLVYTKQALEPCVFQELPLVKEPVLQKVLSAKLLANLDILRKSAVESRINGDDSHGKDMLSQFQNQFSGMSCTASMVQHASTLALDAQYTQHQEALKSSRLSVDFDKDATPEGPLPAALDQLESKIGPSGRNDENLTELRNRLLGKNGDKPGLVSESNSPMEKQMQVQNNIQEELISDMSQLVSGLKQGAEAFQAALNDDSTVLKATEIGLQATSRSLHDLGGKLKRYHNSKVGLLFYLTCILFMFVSLIITYLIIKIFPKM</sequence>
<dbReference type="AlphaFoldDB" id="A0A1G4J361"/>
<comment type="similarity">
    <text evidence="2">Belongs to the USE1 family.</text>
</comment>
<evidence type="ECO:0000256" key="2">
    <source>
        <dbReference type="ARBA" id="ARBA00007891"/>
    </source>
</evidence>
<keyword evidence="7" id="KW-0653">Protein transport</keyword>
<dbReference type="InterPro" id="IPR019150">
    <property type="entry name" value="Vesicle_transport_protein_Use1"/>
</dbReference>
<keyword evidence="12" id="KW-1185">Reference proteome</keyword>
<evidence type="ECO:0000256" key="6">
    <source>
        <dbReference type="ARBA" id="ARBA00022892"/>
    </source>
</evidence>
<evidence type="ECO:0000256" key="5">
    <source>
        <dbReference type="ARBA" id="ARBA00022824"/>
    </source>
</evidence>